<dbReference type="PANTHER" id="PTHR43000">
    <property type="entry name" value="DTDP-D-GLUCOSE 4,6-DEHYDRATASE-RELATED"/>
    <property type="match status" value="1"/>
</dbReference>
<dbReference type="Proteomes" id="UP000001589">
    <property type="component" value="Chromosome"/>
</dbReference>
<evidence type="ECO:0000256" key="1">
    <source>
        <dbReference type="ARBA" id="ARBA00007637"/>
    </source>
</evidence>
<accession>A2BXV9</accession>
<sequence length="317" mass="36515">MNTAIVSGATGFIGSTLVNYLLNNKYKVIALGRKSFSDIKLSRLKPHENLIYIKIDMENISNLKNILDKNHKKFITKNSFFYHFAWGGDHSLSDLKVKSQLKNVIWTNEALNISEEIGIKKFIFVGTMEEEFTKKYLDLNYKEDSFYNRHVIYALAKLAARKTLKASFNKKNIKIIFATNSHVMGPKDDRDSFLQTTLKKVLLNEDLILAPCDQYFDVISSLDCARAYRLIGERGRSFENYWIGSGKPRILKEYVKIIAQMYSYKKSLNFSGLSINEIPLNKNDFSIENLKKDTGFNPSMTFEETVKLLQETTFAKL</sequence>
<dbReference type="Gene3D" id="3.40.50.720">
    <property type="entry name" value="NAD(P)-binding Rossmann-like Domain"/>
    <property type="match status" value="1"/>
</dbReference>
<evidence type="ECO:0000313" key="3">
    <source>
        <dbReference type="EMBL" id="ABM72620.1"/>
    </source>
</evidence>
<gene>
    <name evidence="3" type="ordered locus">P9515_14131</name>
</gene>
<dbReference type="Pfam" id="PF01370">
    <property type="entry name" value="Epimerase"/>
    <property type="match status" value="1"/>
</dbReference>
<proteinExistence type="inferred from homology"/>
<feature type="domain" description="NAD-dependent epimerase/dehydratase" evidence="2">
    <location>
        <begin position="5"/>
        <end position="244"/>
    </location>
</feature>
<dbReference type="SUPFAM" id="SSF51735">
    <property type="entry name" value="NAD(P)-binding Rossmann-fold domains"/>
    <property type="match status" value="1"/>
</dbReference>
<dbReference type="InterPro" id="IPR036291">
    <property type="entry name" value="NAD(P)-bd_dom_sf"/>
</dbReference>
<organism evidence="3 4">
    <name type="scientific">Prochlorococcus marinus (strain MIT 9515)</name>
    <dbReference type="NCBI Taxonomy" id="167542"/>
    <lineage>
        <taxon>Bacteria</taxon>
        <taxon>Bacillati</taxon>
        <taxon>Cyanobacteriota</taxon>
        <taxon>Cyanophyceae</taxon>
        <taxon>Synechococcales</taxon>
        <taxon>Prochlorococcaceae</taxon>
        <taxon>Prochlorococcus</taxon>
    </lineage>
</organism>
<dbReference type="KEGG" id="pmc:P9515_14131"/>
<evidence type="ECO:0000313" key="4">
    <source>
        <dbReference type="Proteomes" id="UP000001589"/>
    </source>
</evidence>
<dbReference type="EMBL" id="CP000552">
    <property type="protein sequence ID" value="ABM72620.1"/>
    <property type="molecule type" value="Genomic_DNA"/>
</dbReference>
<dbReference type="InterPro" id="IPR001509">
    <property type="entry name" value="Epimerase_deHydtase"/>
</dbReference>
<dbReference type="RefSeq" id="WP_011820717.1">
    <property type="nucleotide sequence ID" value="NC_008817.1"/>
</dbReference>
<reference evidence="3 4" key="1">
    <citation type="journal article" date="2007" name="PLoS Genet.">
        <title>Patterns and implications of gene gain and loss in the evolution of Prochlorococcus.</title>
        <authorList>
            <person name="Kettler G.C."/>
            <person name="Martiny A.C."/>
            <person name="Huang K."/>
            <person name="Zucker J."/>
            <person name="Coleman M.L."/>
            <person name="Rodrigue S."/>
            <person name="Chen F."/>
            <person name="Lapidus A."/>
            <person name="Ferriera S."/>
            <person name="Johnson J."/>
            <person name="Steglich C."/>
            <person name="Church G.M."/>
            <person name="Richardson P."/>
            <person name="Chisholm S.W."/>
        </authorList>
    </citation>
    <scope>NUCLEOTIDE SEQUENCE [LARGE SCALE GENOMIC DNA]</scope>
    <source>
        <strain evidence="3 4">MIT 9515</strain>
    </source>
</reference>
<dbReference type="STRING" id="167542.P9515_14131"/>
<dbReference type="HOGENOM" id="CLU_007383_1_7_3"/>
<evidence type="ECO:0000259" key="2">
    <source>
        <dbReference type="Pfam" id="PF01370"/>
    </source>
</evidence>
<comment type="similarity">
    <text evidence="1">Belongs to the NAD(P)-dependent epimerase/dehydratase family.</text>
</comment>
<name>A2BXV9_PROM5</name>
<dbReference type="AlphaFoldDB" id="A2BXV9"/>
<dbReference type="eggNOG" id="COG0451">
    <property type="taxonomic scope" value="Bacteria"/>
</dbReference>
<dbReference type="GeneID" id="60200351"/>
<dbReference type="OrthoDB" id="9811743at2"/>
<protein>
    <recommendedName>
        <fullName evidence="2">NAD-dependent epimerase/dehydratase domain-containing protein</fullName>
    </recommendedName>
</protein>